<evidence type="ECO:0000313" key="3">
    <source>
        <dbReference type="EMBL" id="GMT31181.1"/>
    </source>
</evidence>
<feature type="chain" id="PRO_5043675013" description="ATP-dependent RNA helicase SUV3 DEXQ-box helicase domain-containing protein" evidence="1">
    <location>
        <begin position="17"/>
        <end position="107"/>
    </location>
</feature>
<organism evidence="3 4">
    <name type="scientific">Pristionchus fissidentatus</name>
    <dbReference type="NCBI Taxonomy" id="1538716"/>
    <lineage>
        <taxon>Eukaryota</taxon>
        <taxon>Metazoa</taxon>
        <taxon>Ecdysozoa</taxon>
        <taxon>Nematoda</taxon>
        <taxon>Chromadorea</taxon>
        <taxon>Rhabditida</taxon>
        <taxon>Rhabditina</taxon>
        <taxon>Diplogasteromorpha</taxon>
        <taxon>Diplogasteroidea</taxon>
        <taxon>Neodiplogasteridae</taxon>
        <taxon>Pristionchus</taxon>
    </lineage>
</organism>
<dbReference type="Pfam" id="PF22527">
    <property type="entry name" value="DEXQc_Suv3"/>
    <property type="match status" value="1"/>
</dbReference>
<dbReference type="AlphaFoldDB" id="A0AAV5WGY0"/>
<feature type="non-terminal residue" evidence="3">
    <location>
        <position position="107"/>
    </location>
</feature>
<evidence type="ECO:0000259" key="2">
    <source>
        <dbReference type="Pfam" id="PF22527"/>
    </source>
</evidence>
<dbReference type="EMBL" id="BTSY01000006">
    <property type="protein sequence ID" value="GMT31181.1"/>
    <property type="molecule type" value="Genomic_DNA"/>
</dbReference>
<dbReference type="Gene3D" id="3.40.50.300">
    <property type="entry name" value="P-loop containing nucleotide triphosphate hydrolases"/>
    <property type="match status" value="1"/>
</dbReference>
<dbReference type="Proteomes" id="UP001432322">
    <property type="component" value="Unassembled WGS sequence"/>
</dbReference>
<comment type="caution">
    <text evidence="3">The sequence shown here is derived from an EMBL/GenBank/DDBJ whole genome shotgun (WGS) entry which is preliminary data.</text>
</comment>
<gene>
    <name evidence="3" type="ORF">PFISCL1PPCAC_22478</name>
</gene>
<protein>
    <recommendedName>
        <fullName evidence="2">ATP-dependent RNA helicase SUV3 DEXQ-box helicase domain-containing protein</fullName>
    </recommendedName>
</protein>
<name>A0AAV5WGY0_9BILA</name>
<reference evidence="3" key="1">
    <citation type="submission" date="2023-10" db="EMBL/GenBank/DDBJ databases">
        <title>Genome assembly of Pristionchus species.</title>
        <authorList>
            <person name="Yoshida K."/>
            <person name="Sommer R.J."/>
        </authorList>
    </citation>
    <scope>NUCLEOTIDE SEQUENCE</scope>
    <source>
        <strain evidence="3">RS5133</strain>
    </source>
</reference>
<feature type="non-terminal residue" evidence="3">
    <location>
        <position position="1"/>
    </location>
</feature>
<feature type="signal peptide" evidence="1">
    <location>
        <begin position="1"/>
        <end position="16"/>
    </location>
</feature>
<feature type="domain" description="ATP-dependent RNA helicase SUV3 DEXQ-box helicase" evidence="2">
    <location>
        <begin position="77"/>
        <end position="106"/>
    </location>
</feature>
<evidence type="ECO:0000313" key="4">
    <source>
        <dbReference type="Proteomes" id="UP001432322"/>
    </source>
</evidence>
<proteinExistence type="predicted"/>
<evidence type="ECO:0000256" key="1">
    <source>
        <dbReference type="SAM" id="SignalP"/>
    </source>
</evidence>
<sequence length="107" mass="12012">LPYILSAPLMCLAVLAVRTPLRLIVSILEQIACHYGCSSSRAVAHYQHEIGGRVAGQLLDPYGGSEWMTTLLMYLCRYPEARTVQRKIFFHAGPTNSGKTYHALKRY</sequence>
<accession>A0AAV5WGY0</accession>
<dbReference type="InterPro" id="IPR027417">
    <property type="entry name" value="P-loop_NTPase"/>
</dbReference>
<keyword evidence="4" id="KW-1185">Reference proteome</keyword>
<keyword evidence="1" id="KW-0732">Signal</keyword>
<dbReference type="InterPro" id="IPR055206">
    <property type="entry name" value="DEXQc_SUV3"/>
</dbReference>